<evidence type="ECO:0000313" key="2">
    <source>
        <dbReference type="EMBL" id="MFE8700631.1"/>
    </source>
</evidence>
<dbReference type="PANTHER" id="PTHR42919">
    <property type="entry name" value="N-ALPHA-ACETYLTRANSFERASE"/>
    <property type="match status" value="1"/>
</dbReference>
<keyword evidence="2" id="KW-0012">Acyltransferase</keyword>
<dbReference type="EMBL" id="JBIACK010000003">
    <property type="protein sequence ID" value="MFE8700631.1"/>
    <property type="molecule type" value="Genomic_DNA"/>
</dbReference>
<dbReference type="InterPro" id="IPR016181">
    <property type="entry name" value="Acyl_CoA_acyltransferase"/>
</dbReference>
<dbReference type="InterPro" id="IPR000182">
    <property type="entry name" value="GNAT_dom"/>
</dbReference>
<proteinExistence type="predicted"/>
<comment type="caution">
    <text evidence="2">The sequence shown here is derived from an EMBL/GenBank/DDBJ whole genome shotgun (WGS) entry which is preliminary data.</text>
</comment>
<dbReference type="GO" id="GO:0016746">
    <property type="term" value="F:acyltransferase activity"/>
    <property type="evidence" value="ECO:0007669"/>
    <property type="project" value="UniProtKB-KW"/>
</dbReference>
<dbReference type="Proteomes" id="UP001601059">
    <property type="component" value="Unassembled WGS sequence"/>
</dbReference>
<reference evidence="2 3" key="1">
    <citation type="submission" date="2024-08" db="EMBL/GenBank/DDBJ databases">
        <title>Two novel Cytobacillus novel species.</title>
        <authorList>
            <person name="Liu G."/>
        </authorList>
    </citation>
    <scope>NUCLEOTIDE SEQUENCE [LARGE SCALE GENOMIC DNA]</scope>
    <source>
        <strain evidence="2 3">FJAT-54145</strain>
    </source>
</reference>
<gene>
    <name evidence="2" type="ORF">ACFYKX_08405</name>
</gene>
<evidence type="ECO:0000313" key="3">
    <source>
        <dbReference type="Proteomes" id="UP001601059"/>
    </source>
</evidence>
<dbReference type="SUPFAM" id="SSF55729">
    <property type="entry name" value="Acyl-CoA N-acyltransferases (Nat)"/>
    <property type="match status" value="1"/>
</dbReference>
<accession>A0ABW6K905</accession>
<dbReference type="Pfam" id="PF00583">
    <property type="entry name" value="Acetyltransf_1"/>
    <property type="match status" value="1"/>
</dbReference>
<organism evidence="2 3">
    <name type="scientific">Cytobacillus spartinae</name>
    <dbReference type="NCBI Taxonomy" id="3299023"/>
    <lineage>
        <taxon>Bacteria</taxon>
        <taxon>Bacillati</taxon>
        <taxon>Bacillota</taxon>
        <taxon>Bacilli</taxon>
        <taxon>Bacillales</taxon>
        <taxon>Bacillaceae</taxon>
        <taxon>Cytobacillus</taxon>
    </lineage>
</organism>
<dbReference type="Gene3D" id="3.40.630.30">
    <property type="match status" value="1"/>
</dbReference>
<dbReference type="PANTHER" id="PTHR42919:SF35">
    <property type="entry name" value="N-ACETYLTRANSFERASE DOMAIN-CONTAINING PROTEIN"/>
    <property type="match status" value="1"/>
</dbReference>
<dbReference type="InterPro" id="IPR051556">
    <property type="entry name" value="N-term/lysine_N-AcTrnsfr"/>
</dbReference>
<dbReference type="RefSeq" id="WP_389360008.1">
    <property type="nucleotide sequence ID" value="NZ_JBIACK010000003.1"/>
</dbReference>
<name>A0ABW6K905_9BACI</name>
<evidence type="ECO:0000259" key="1">
    <source>
        <dbReference type="PROSITE" id="PS51186"/>
    </source>
</evidence>
<protein>
    <submittedName>
        <fullName evidence="2">GNAT family N-acetyltransferase</fullName>
        <ecNumber evidence="2">2.3.-.-</ecNumber>
    </submittedName>
</protein>
<sequence>MNITIDVAKPEDFDAVNSIVKEGQDLHAEALPYIFRKVDPVMPRSYFKELLESQDAEIFVAKINHEIVGFAIMDIKVSPPFDSMTPRKYAYMSDFGVSSNVQKTGIGSALFDACVEWSKTVGASDLELNVWEFNEKAISFYEKKGMKNLSRKMNLVLK</sequence>
<dbReference type="CDD" id="cd04301">
    <property type="entry name" value="NAT_SF"/>
    <property type="match status" value="1"/>
</dbReference>
<dbReference type="PROSITE" id="PS51186">
    <property type="entry name" value="GNAT"/>
    <property type="match status" value="1"/>
</dbReference>
<dbReference type="EC" id="2.3.-.-" evidence="2"/>
<keyword evidence="2" id="KW-0808">Transferase</keyword>
<keyword evidence="3" id="KW-1185">Reference proteome</keyword>
<feature type="domain" description="N-acetyltransferase" evidence="1">
    <location>
        <begin position="3"/>
        <end position="158"/>
    </location>
</feature>